<reference evidence="3" key="2">
    <citation type="submission" date="2010-04" db="EMBL/GenBank/DDBJ databases">
        <title>Genome sequence of Salinibacter ruber M8.</title>
        <authorList>
            <consortium name="Genoscope"/>
        </authorList>
    </citation>
    <scope>NUCLEOTIDE SEQUENCE [LARGE SCALE GENOMIC DNA]</scope>
    <source>
        <strain evidence="3">M8</strain>
    </source>
</reference>
<feature type="region of interest" description="Disordered" evidence="1">
    <location>
        <begin position="83"/>
        <end position="108"/>
    </location>
</feature>
<dbReference type="HOGENOM" id="CLU_1093682_0_0_10"/>
<dbReference type="EMBL" id="FP565814">
    <property type="protein sequence ID" value="CBH23038.1"/>
    <property type="molecule type" value="Genomic_DNA"/>
</dbReference>
<sequence>MLVSVQANKSSAIVESFTADGEAPIVLTSSAPSIYFRLHRPRRAAHLVSGPSPRSMDALDSPFRSAIAGLLIVALPLVLASGCGGNPDQNPPERDTSETGDSPDSLSQADSLARALASRYLDYSYQGASLRSTHPLNDSLFALTAGSSADGPVVLVDTFSLAPGAVTHRDSAQAVRAEVPHARQISKAWRLSDPSATRPFTVRIRNGEVTQAPRLVGWPALQRHIRRVEPDSGDAIVERLRTEWANTTGTRPAV</sequence>
<evidence type="ECO:0000256" key="1">
    <source>
        <dbReference type="SAM" id="MobiDB-lite"/>
    </source>
</evidence>
<dbReference type="Proteomes" id="UP000000933">
    <property type="component" value="Chromosome"/>
</dbReference>
<feature type="compositionally biased region" description="Polar residues" evidence="1">
    <location>
        <begin position="99"/>
        <end position="108"/>
    </location>
</feature>
<organism evidence="2 3">
    <name type="scientific">Salinibacter ruber (strain M8)</name>
    <dbReference type="NCBI Taxonomy" id="761659"/>
    <lineage>
        <taxon>Bacteria</taxon>
        <taxon>Pseudomonadati</taxon>
        <taxon>Rhodothermota</taxon>
        <taxon>Rhodothermia</taxon>
        <taxon>Rhodothermales</taxon>
        <taxon>Salinibacteraceae</taxon>
        <taxon>Salinibacter</taxon>
    </lineage>
</organism>
<dbReference type="KEGG" id="srm:SRM_00117"/>
<reference evidence="2 3" key="1">
    <citation type="journal article" date="2010" name="ISME J.">
        <title>Fine-scale evolution: genomic, phenotypic and ecological differentiation in two coexisting Salinibacter ruber strains.</title>
        <authorList>
            <person name="Pena A."/>
            <person name="Teeling H."/>
            <person name="Huerta-Cepas J."/>
            <person name="Santos F."/>
            <person name="Yarza P."/>
            <person name="Brito-Echeverria J."/>
            <person name="Lucio M."/>
            <person name="Schmitt-Kopplin P."/>
            <person name="Meseguer I."/>
            <person name="Schenowitz C."/>
            <person name="Dossat C."/>
            <person name="Barbe V."/>
            <person name="Dopazo J."/>
            <person name="Rossello-Mora R."/>
            <person name="Schuler M."/>
            <person name="Glockner F.O."/>
            <person name="Amann R."/>
            <person name="Gabaldon T."/>
            <person name="Anton J."/>
        </authorList>
    </citation>
    <scope>NUCLEOTIDE SEQUENCE [LARGE SCALE GENOMIC DNA]</scope>
    <source>
        <strain evidence="2 3">M8</strain>
    </source>
</reference>
<gene>
    <name evidence="2" type="ordered locus">SRM_00117</name>
</gene>
<name>D5H4T3_SALRM</name>
<evidence type="ECO:0000313" key="2">
    <source>
        <dbReference type="EMBL" id="CBH23038.1"/>
    </source>
</evidence>
<evidence type="ECO:0000313" key="3">
    <source>
        <dbReference type="Proteomes" id="UP000000933"/>
    </source>
</evidence>
<dbReference type="AlphaFoldDB" id="D5H4T3"/>
<proteinExistence type="predicted"/>
<protein>
    <submittedName>
        <fullName evidence="2">Uncharacterized protein</fullName>
    </submittedName>
</protein>
<accession>D5H4T3</accession>